<reference evidence="1 2" key="1">
    <citation type="submission" date="2018-06" db="EMBL/GenBank/DDBJ databases">
        <authorList>
            <person name="Strepis N."/>
        </authorList>
    </citation>
    <scope>NUCLEOTIDE SEQUENCE [LARGE SCALE GENOMIC DNA]</scope>
    <source>
        <strain evidence="1">LUCI</strain>
    </source>
</reference>
<evidence type="ECO:0000313" key="1">
    <source>
        <dbReference type="EMBL" id="VBB09157.1"/>
    </source>
</evidence>
<dbReference type="Proteomes" id="UP000277811">
    <property type="component" value="Unassembled WGS sequence"/>
</dbReference>
<evidence type="ECO:0000313" key="2">
    <source>
        <dbReference type="Proteomes" id="UP000277811"/>
    </source>
</evidence>
<name>A0A498RE00_9FIRM</name>
<accession>A0A498RE00</accession>
<keyword evidence="2" id="KW-1185">Reference proteome</keyword>
<sequence length="68" mass="7773">MISIFCSSIFDILCSLGANILTGGSIPSCAYDFNLINRYQLFYFSDKVSGYAEMLHQFINYLTPIQFR</sequence>
<protein>
    <submittedName>
        <fullName evidence="1">Uncharacterized protein</fullName>
    </submittedName>
</protein>
<proteinExistence type="predicted"/>
<organism evidence="1 2">
    <name type="scientific">Lucifera butyrica</name>
    <dbReference type="NCBI Taxonomy" id="1351585"/>
    <lineage>
        <taxon>Bacteria</taxon>
        <taxon>Bacillati</taxon>
        <taxon>Bacillota</taxon>
        <taxon>Negativicutes</taxon>
        <taxon>Veillonellales</taxon>
        <taxon>Veillonellaceae</taxon>
        <taxon>Lucifera</taxon>
    </lineage>
</organism>
<dbReference type="AlphaFoldDB" id="A0A498RE00"/>
<gene>
    <name evidence="1" type="ORF">LUCI_4443</name>
</gene>
<dbReference type="EMBL" id="UPPP01000106">
    <property type="protein sequence ID" value="VBB09157.1"/>
    <property type="molecule type" value="Genomic_DNA"/>
</dbReference>